<comment type="catalytic activity">
    <reaction evidence="6">
        <text>N-terminal N-formyl-L-methionyl-[peptide] + H2O = N-terminal L-methionyl-[peptide] + formate</text>
        <dbReference type="Rhea" id="RHEA:24420"/>
        <dbReference type="Rhea" id="RHEA-COMP:10639"/>
        <dbReference type="Rhea" id="RHEA-COMP:10640"/>
        <dbReference type="ChEBI" id="CHEBI:15377"/>
        <dbReference type="ChEBI" id="CHEBI:15740"/>
        <dbReference type="ChEBI" id="CHEBI:49298"/>
        <dbReference type="ChEBI" id="CHEBI:64731"/>
        <dbReference type="EC" id="3.5.1.88"/>
    </reaction>
</comment>
<evidence type="ECO:0000256" key="6">
    <source>
        <dbReference type="HAMAP-Rule" id="MF_00163"/>
    </source>
</evidence>
<dbReference type="KEGG" id="nah:F5544_42180"/>
<feature type="region of interest" description="Disordered" evidence="7">
    <location>
        <begin position="27"/>
        <end position="47"/>
    </location>
</feature>
<evidence type="ECO:0000313" key="9">
    <source>
        <dbReference type="Proteomes" id="UP000503540"/>
    </source>
</evidence>
<dbReference type="EC" id="3.5.1.88" evidence="6"/>
<feature type="binding site" evidence="6">
    <location>
        <position position="244"/>
    </location>
    <ligand>
        <name>Fe cation</name>
        <dbReference type="ChEBI" id="CHEBI:24875"/>
    </ligand>
</feature>
<dbReference type="CDD" id="cd00487">
    <property type="entry name" value="Pep_deformylase"/>
    <property type="match status" value="1"/>
</dbReference>
<dbReference type="Gene3D" id="3.90.45.10">
    <property type="entry name" value="Peptide deformylase"/>
    <property type="match status" value="1"/>
</dbReference>
<feature type="active site" evidence="6">
    <location>
        <position position="287"/>
    </location>
</feature>
<dbReference type="InterPro" id="IPR036821">
    <property type="entry name" value="Peptide_deformylase_sf"/>
</dbReference>
<evidence type="ECO:0000313" key="8">
    <source>
        <dbReference type="EMBL" id="QIS16245.1"/>
    </source>
</evidence>
<dbReference type="SUPFAM" id="SSF56420">
    <property type="entry name" value="Peptide deformylase"/>
    <property type="match status" value="1"/>
</dbReference>
<sequence>MPKSSRIASSLAPAYFHHFRSKSRISRSRLLRPPSSPKLSGSDSSAPCAGPSAVASSRFRAAAPSILLPRRVTTGGIRSAAFAWPFVVTLRYRLRANTHAAEKAYTSRIIQPRTARIAGAPARRVRLPTGRGVSRCIIHNRPMAILPIVIVGDPVLHTPTEKVDQSPEELAELIADMYETMDEAHGVGLAANQVGVSLRLFVYDCPDLAAPGQPRRRGAIVNPVLETSAIPETMPDPDDDEEGCLSVPGEQFPTGRANWAKVTGTDEHGNPVTVEGEGFFARMLQHEVGHLDGYLYTDVLVGRNARAAKKAIKRNGWGTPGLSWIPGTVPDPFGHDD</sequence>
<dbReference type="GO" id="GO:0006412">
    <property type="term" value="P:translation"/>
    <property type="evidence" value="ECO:0007669"/>
    <property type="project" value="UniProtKB-UniRule"/>
</dbReference>
<dbReference type="PRINTS" id="PR01576">
    <property type="entry name" value="PDEFORMYLASE"/>
</dbReference>
<dbReference type="Pfam" id="PF01327">
    <property type="entry name" value="Pep_deformylase"/>
    <property type="match status" value="1"/>
</dbReference>
<keyword evidence="5 6" id="KW-0408">Iron</keyword>
<dbReference type="HAMAP" id="MF_00163">
    <property type="entry name" value="Pep_deformylase"/>
    <property type="match status" value="1"/>
</dbReference>
<feature type="compositionally biased region" description="Low complexity" evidence="7">
    <location>
        <begin position="31"/>
        <end position="47"/>
    </location>
</feature>
<dbReference type="GO" id="GO:0046872">
    <property type="term" value="F:metal ion binding"/>
    <property type="evidence" value="ECO:0007669"/>
    <property type="project" value="UniProtKB-KW"/>
</dbReference>
<keyword evidence="2 6" id="KW-0479">Metal-binding</keyword>
<dbReference type="NCBIfam" id="TIGR00079">
    <property type="entry name" value="pept_deformyl"/>
    <property type="match status" value="1"/>
</dbReference>
<proteinExistence type="inferred from homology"/>
<evidence type="ECO:0000256" key="3">
    <source>
        <dbReference type="ARBA" id="ARBA00022801"/>
    </source>
</evidence>
<comment type="cofactor">
    <cofactor evidence="6">
        <name>Fe(2+)</name>
        <dbReference type="ChEBI" id="CHEBI:29033"/>
    </cofactor>
    <text evidence="6">Binds 1 Fe(2+) ion.</text>
</comment>
<feature type="binding site" evidence="6">
    <location>
        <position position="290"/>
    </location>
    <ligand>
        <name>Fe cation</name>
        <dbReference type="ChEBI" id="CHEBI:24875"/>
    </ligand>
</feature>
<dbReference type="InterPro" id="IPR023635">
    <property type="entry name" value="Peptide_deformylase"/>
</dbReference>
<gene>
    <name evidence="6" type="primary">def</name>
    <name evidence="8" type="ORF">F5544_42180</name>
</gene>
<dbReference type="NCBIfam" id="NF001159">
    <property type="entry name" value="PRK00150.1-3"/>
    <property type="match status" value="1"/>
</dbReference>
<dbReference type="PANTHER" id="PTHR10458">
    <property type="entry name" value="PEPTIDE DEFORMYLASE"/>
    <property type="match status" value="1"/>
</dbReference>
<protein>
    <recommendedName>
        <fullName evidence="6">Peptide deformylase</fullName>
        <shortName evidence="6">PDF</shortName>
        <ecNumber evidence="6">3.5.1.88</ecNumber>
    </recommendedName>
    <alternativeName>
        <fullName evidence="6">Polypeptide deformylase</fullName>
    </alternativeName>
</protein>
<organism evidence="8 9">
    <name type="scientific">Nocardia arthritidis</name>
    <dbReference type="NCBI Taxonomy" id="228602"/>
    <lineage>
        <taxon>Bacteria</taxon>
        <taxon>Bacillati</taxon>
        <taxon>Actinomycetota</taxon>
        <taxon>Actinomycetes</taxon>
        <taxon>Mycobacteriales</taxon>
        <taxon>Nocardiaceae</taxon>
        <taxon>Nocardia</taxon>
    </lineage>
</organism>
<evidence type="ECO:0000256" key="4">
    <source>
        <dbReference type="ARBA" id="ARBA00022917"/>
    </source>
</evidence>
<dbReference type="EMBL" id="CP046172">
    <property type="protein sequence ID" value="QIS16245.1"/>
    <property type="molecule type" value="Genomic_DNA"/>
</dbReference>
<keyword evidence="3 6" id="KW-0378">Hydrolase</keyword>
<evidence type="ECO:0000256" key="5">
    <source>
        <dbReference type="ARBA" id="ARBA00023004"/>
    </source>
</evidence>
<name>A0A6G9YSF2_9NOCA</name>
<accession>A0A6G9YSF2</accession>
<feature type="binding site" evidence="6">
    <location>
        <position position="286"/>
    </location>
    <ligand>
        <name>Fe cation</name>
        <dbReference type="ChEBI" id="CHEBI:24875"/>
    </ligand>
</feature>
<comment type="function">
    <text evidence="6">Removes the formyl group from the N-terminal Met of newly synthesized proteins. Requires at least a dipeptide for an efficient rate of reaction. N-terminal L-methionine is a prerequisite for activity but the enzyme has broad specificity at other positions.</text>
</comment>
<evidence type="ECO:0000256" key="1">
    <source>
        <dbReference type="ARBA" id="ARBA00010759"/>
    </source>
</evidence>
<comment type="similarity">
    <text evidence="1 6">Belongs to the polypeptide deformylase family.</text>
</comment>
<evidence type="ECO:0000256" key="2">
    <source>
        <dbReference type="ARBA" id="ARBA00022723"/>
    </source>
</evidence>
<keyword evidence="9" id="KW-1185">Reference proteome</keyword>
<dbReference type="Proteomes" id="UP000503540">
    <property type="component" value="Chromosome"/>
</dbReference>
<reference evidence="8 9" key="1">
    <citation type="journal article" date="2019" name="ACS Chem. Biol.">
        <title>Identification and Mobilization of a Cryptic Antibiotic Biosynthesis Gene Locus from a Human-Pathogenic Nocardia Isolate.</title>
        <authorList>
            <person name="Herisse M."/>
            <person name="Ishida K."/>
            <person name="Porter J.L."/>
            <person name="Howden B."/>
            <person name="Hertweck C."/>
            <person name="Stinear T.P."/>
            <person name="Pidot S.J."/>
        </authorList>
    </citation>
    <scope>NUCLEOTIDE SEQUENCE [LARGE SCALE GENOMIC DNA]</scope>
    <source>
        <strain evidence="8 9">AUSMDU00012717</strain>
    </source>
</reference>
<dbReference type="NCBIfam" id="NF009483">
    <property type="entry name" value="PRK12846.1-4"/>
    <property type="match status" value="1"/>
</dbReference>
<dbReference type="PANTHER" id="PTHR10458:SF2">
    <property type="entry name" value="PEPTIDE DEFORMYLASE, MITOCHONDRIAL"/>
    <property type="match status" value="1"/>
</dbReference>
<dbReference type="AlphaFoldDB" id="A0A6G9YSF2"/>
<dbReference type="GO" id="GO:0042586">
    <property type="term" value="F:peptide deformylase activity"/>
    <property type="evidence" value="ECO:0007669"/>
    <property type="project" value="UniProtKB-UniRule"/>
</dbReference>
<keyword evidence="4 6" id="KW-0648">Protein biosynthesis</keyword>
<evidence type="ECO:0000256" key="7">
    <source>
        <dbReference type="SAM" id="MobiDB-lite"/>
    </source>
</evidence>